<accession>A0ABQ3B9S5</accession>
<organism evidence="1 2">
    <name type="scientific">Cellvibrio zantedeschiae</name>
    <dbReference type="NCBI Taxonomy" id="1237077"/>
    <lineage>
        <taxon>Bacteria</taxon>
        <taxon>Pseudomonadati</taxon>
        <taxon>Pseudomonadota</taxon>
        <taxon>Gammaproteobacteria</taxon>
        <taxon>Cellvibrionales</taxon>
        <taxon>Cellvibrionaceae</taxon>
        <taxon>Cellvibrio</taxon>
    </lineage>
</organism>
<evidence type="ECO:0000313" key="1">
    <source>
        <dbReference type="EMBL" id="GGY80298.1"/>
    </source>
</evidence>
<dbReference type="Proteomes" id="UP000619761">
    <property type="component" value="Unassembled WGS sequence"/>
</dbReference>
<name>A0ABQ3B9S5_9GAMM</name>
<dbReference type="EMBL" id="BMYZ01000002">
    <property type="protein sequence ID" value="GGY80298.1"/>
    <property type="molecule type" value="Genomic_DNA"/>
</dbReference>
<protein>
    <submittedName>
        <fullName evidence="1">Uncharacterized protein</fullName>
    </submittedName>
</protein>
<comment type="caution">
    <text evidence="1">The sequence shown here is derived from an EMBL/GenBank/DDBJ whole genome shotgun (WGS) entry which is preliminary data.</text>
</comment>
<gene>
    <name evidence="1" type="ORF">GCM10011613_26660</name>
</gene>
<proteinExistence type="predicted"/>
<dbReference type="RefSeq" id="WP_189419388.1">
    <property type="nucleotide sequence ID" value="NZ_BMYZ01000002.1"/>
</dbReference>
<keyword evidence="2" id="KW-1185">Reference proteome</keyword>
<sequence length="119" mass="13641">MKNTSDSYLSTSQSYQHKPQEYLFELEDDRSGSALTKGLYHQVEDWVALELTAEQMLGDRLDSVTAYAANDARQMWDAVKKNLLPYELAAGQLLLQAADPTQVEWLQHHWWDGEDSAQH</sequence>
<evidence type="ECO:0000313" key="2">
    <source>
        <dbReference type="Proteomes" id="UP000619761"/>
    </source>
</evidence>
<reference evidence="2" key="1">
    <citation type="journal article" date="2019" name="Int. J. Syst. Evol. Microbiol.">
        <title>The Global Catalogue of Microorganisms (GCM) 10K type strain sequencing project: providing services to taxonomists for standard genome sequencing and annotation.</title>
        <authorList>
            <consortium name="The Broad Institute Genomics Platform"/>
            <consortium name="The Broad Institute Genome Sequencing Center for Infectious Disease"/>
            <person name="Wu L."/>
            <person name="Ma J."/>
        </authorList>
    </citation>
    <scope>NUCLEOTIDE SEQUENCE [LARGE SCALE GENOMIC DNA]</scope>
    <source>
        <strain evidence="2">KCTC 32239</strain>
    </source>
</reference>